<protein>
    <submittedName>
        <fullName evidence="1">Uncharacterized protein</fullName>
    </submittedName>
</protein>
<comment type="caution">
    <text evidence="1">The sequence shown here is derived from an EMBL/GenBank/DDBJ whole genome shotgun (WGS) entry which is preliminary data.</text>
</comment>
<reference evidence="1 2" key="1">
    <citation type="submission" date="2020-08" db="EMBL/GenBank/DDBJ databases">
        <title>Genomic Encyclopedia of Type Strains, Phase IV (KMG-IV): sequencing the most valuable type-strain genomes for metagenomic binning, comparative biology and taxonomic classification.</title>
        <authorList>
            <person name="Goeker M."/>
        </authorList>
    </citation>
    <scope>NUCLEOTIDE SEQUENCE [LARGE SCALE GENOMIC DNA]</scope>
    <source>
        <strain evidence="1 2">DSM 101730</strain>
    </source>
</reference>
<gene>
    <name evidence="1" type="ORF">HNP73_000148</name>
</gene>
<dbReference type="AlphaFoldDB" id="A0A840SEJ8"/>
<keyword evidence="2" id="KW-1185">Reference proteome</keyword>
<sequence>MGQGAAGGGRDRGPEPTLHAVSRELAGARDMALDLQEATSGLIGRATAGAAASESLSPDTLFRLQNLDRLTQILDDLSSFLDEIARAAPDGWTIDAAAAARGLRLRTLAVRLTGREGEPPGPPAAFTDDFLL</sequence>
<accession>A0A840SEJ8</accession>
<proteinExistence type="predicted"/>
<dbReference type="Proteomes" id="UP000549457">
    <property type="component" value="Unassembled WGS sequence"/>
</dbReference>
<evidence type="ECO:0000313" key="1">
    <source>
        <dbReference type="EMBL" id="MBB5220227.1"/>
    </source>
</evidence>
<organism evidence="1 2">
    <name type="scientific">Amaricoccus macauensis</name>
    <dbReference type="NCBI Taxonomy" id="57001"/>
    <lineage>
        <taxon>Bacteria</taxon>
        <taxon>Pseudomonadati</taxon>
        <taxon>Pseudomonadota</taxon>
        <taxon>Alphaproteobacteria</taxon>
        <taxon>Rhodobacterales</taxon>
        <taxon>Paracoccaceae</taxon>
        <taxon>Amaricoccus</taxon>
    </lineage>
</organism>
<name>A0A840SEJ8_9RHOB</name>
<evidence type="ECO:0000313" key="2">
    <source>
        <dbReference type="Proteomes" id="UP000549457"/>
    </source>
</evidence>
<dbReference type="EMBL" id="JACHFM010000001">
    <property type="protein sequence ID" value="MBB5220227.1"/>
    <property type="molecule type" value="Genomic_DNA"/>
</dbReference>
<dbReference type="RefSeq" id="WP_184146115.1">
    <property type="nucleotide sequence ID" value="NZ_JACHFM010000001.1"/>
</dbReference>